<dbReference type="EMBL" id="BAABDQ010000002">
    <property type="protein sequence ID" value="GAA3533826.1"/>
    <property type="molecule type" value="Genomic_DNA"/>
</dbReference>
<dbReference type="InterPro" id="IPR009959">
    <property type="entry name" value="Cyclase_SnoaL-like"/>
</dbReference>
<gene>
    <name evidence="1" type="ORF">GCM10022419_011420</name>
</gene>
<dbReference type="InterPro" id="IPR032710">
    <property type="entry name" value="NTF2-like_dom_sf"/>
</dbReference>
<dbReference type="Proteomes" id="UP001500630">
    <property type="component" value="Unassembled WGS sequence"/>
</dbReference>
<keyword evidence="2" id="KW-1185">Reference proteome</keyword>
<dbReference type="PANTHER" id="PTHR38436:SF1">
    <property type="entry name" value="ESTER CYCLASE"/>
    <property type="match status" value="1"/>
</dbReference>
<reference evidence="2" key="1">
    <citation type="journal article" date="2019" name="Int. J. Syst. Evol. Microbiol.">
        <title>The Global Catalogue of Microorganisms (GCM) 10K type strain sequencing project: providing services to taxonomists for standard genome sequencing and annotation.</title>
        <authorList>
            <consortium name="The Broad Institute Genomics Platform"/>
            <consortium name="The Broad Institute Genome Sequencing Center for Infectious Disease"/>
            <person name="Wu L."/>
            <person name="Ma J."/>
        </authorList>
    </citation>
    <scope>NUCLEOTIDE SEQUENCE [LARGE SCALE GENOMIC DNA]</scope>
    <source>
        <strain evidence="2">JCM 17326</strain>
    </source>
</reference>
<evidence type="ECO:0000313" key="2">
    <source>
        <dbReference type="Proteomes" id="UP001500630"/>
    </source>
</evidence>
<organism evidence="1 2">
    <name type="scientific">Nonomuraea rosea</name>
    <dbReference type="NCBI Taxonomy" id="638574"/>
    <lineage>
        <taxon>Bacteria</taxon>
        <taxon>Bacillati</taxon>
        <taxon>Actinomycetota</taxon>
        <taxon>Actinomycetes</taxon>
        <taxon>Streptosporangiales</taxon>
        <taxon>Streptosporangiaceae</taxon>
        <taxon>Nonomuraea</taxon>
    </lineage>
</organism>
<evidence type="ECO:0000313" key="1">
    <source>
        <dbReference type="EMBL" id="GAA3533826.1"/>
    </source>
</evidence>
<dbReference type="RefSeq" id="WP_345559365.1">
    <property type="nucleotide sequence ID" value="NZ_BAABDQ010000002.1"/>
</dbReference>
<name>A0ABP6VDK7_9ACTN</name>
<accession>A0ABP6VDK7</accession>
<proteinExistence type="predicted"/>
<protein>
    <recommendedName>
        <fullName evidence="3">Polyketide cyclase</fullName>
    </recommendedName>
</protein>
<comment type="caution">
    <text evidence="1">The sequence shown here is derived from an EMBL/GenBank/DDBJ whole genome shotgun (WGS) entry which is preliminary data.</text>
</comment>
<sequence length="134" mass="14907">MSAALQSAQPQLEANKRTVLEFYETAFNRKDADAASAFVGEPYIQHNPQIGDGVAGLQARLRQLKTAFPELRVQVKRMVAEGAYVTAHVHAVRVPGQRGVAIMDVFRLEDGKLVEHWDVMQDIPEQSQNSNGMF</sequence>
<evidence type="ECO:0008006" key="3">
    <source>
        <dbReference type="Google" id="ProtNLM"/>
    </source>
</evidence>
<dbReference type="Pfam" id="PF07366">
    <property type="entry name" value="SnoaL"/>
    <property type="match status" value="1"/>
</dbReference>
<dbReference type="PANTHER" id="PTHR38436">
    <property type="entry name" value="POLYKETIDE CYCLASE SNOAL-LIKE DOMAIN"/>
    <property type="match status" value="1"/>
</dbReference>
<dbReference type="SUPFAM" id="SSF54427">
    <property type="entry name" value="NTF2-like"/>
    <property type="match status" value="1"/>
</dbReference>
<dbReference type="Gene3D" id="3.10.450.50">
    <property type="match status" value="1"/>
</dbReference>